<name>A0A401SPI8_CHIPU</name>
<evidence type="ECO:0000256" key="1">
    <source>
        <dbReference type="SAM" id="MobiDB-lite"/>
    </source>
</evidence>
<proteinExistence type="predicted"/>
<protein>
    <submittedName>
        <fullName evidence="2">Uncharacterized protein</fullName>
    </submittedName>
</protein>
<dbReference type="EMBL" id="BEZZ01000425">
    <property type="protein sequence ID" value="GCC32307.1"/>
    <property type="molecule type" value="Genomic_DNA"/>
</dbReference>
<sequence>MALTGNAFYFGCCFGSMLWLMSGGNGRRTAVFLKGGTNVVAPLRQEGRLSREAPSSIPRQPAGRRAVK</sequence>
<organism evidence="2 3">
    <name type="scientific">Chiloscyllium punctatum</name>
    <name type="common">Brownbanded bambooshark</name>
    <name type="synonym">Hemiscyllium punctatum</name>
    <dbReference type="NCBI Taxonomy" id="137246"/>
    <lineage>
        <taxon>Eukaryota</taxon>
        <taxon>Metazoa</taxon>
        <taxon>Chordata</taxon>
        <taxon>Craniata</taxon>
        <taxon>Vertebrata</taxon>
        <taxon>Chondrichthyes</taxon>
        <taxon>Elasmobranchii</taxon>
        <taxon>Galeomorphii</taxon>
        <taxon>Galeoidea</taxon>
        <taxon>Orectolobiformes</taxon>
        <taxon>Hemiscylliidae</taxon>
        <taxon>Chiloscyllium</taxon>
    </lineage>
</organism>
<feature type="region of interest" description="Disordered" evidence="1">
    <location>
        <begin position="45"/>
        <end position="68"/>
    </location>
</feature>
<reference evidence="2 3" key="1">
    <citation type="journal article" date="2018" name="Nat. Ecol. Evol.">
        <title>Shark genomes provide insights into elasmobranch evolution and the origin of vertebrates.</title>
        <authorList>
            <person name="Hara Y"/>
            <person name="Yamaguchi K"/>
            <person name="Onimaru K"/>
            <person name="Kadota M"/>
            <person name="Koyanagi M"/>
            <person name="Keeley SD"/>
            <person name="Tatsumi K"/>
            <person name="Tanaka K"/>
            <person name="Motone F"/>
            <person name="Kageyama Y"/>
            <person name="Nozu R"/>
            <person name="Adachi N"/>
            <person name="Nishimura O"/>
            <person name="Nakagawa R"/>
            <person name="Tanegashima C"/>
            <person name="Kiyatake I"/>
            <person name="Matsumoto R"/>
            <person name="Murakumo K"/>
            <person name="Nishida K"/>
            <person name="Terakita A"/>
            <person name="Kuratani S"/>
            <person name="Sato K"/>
            <person name="Hyodo S Kuraku.S."/>
        </authorList>
    </citation>
    <scope>NUCLEOTIDE SEQUENCE [LARGE SCALE GENOMIC DNA]</scope>
</reference>
<evidence type="ECO:0000313" key="3">
    <source>
        <dbReference type="Proteomes" id="UP000287033"/>
    </source>
</evidence>
<gene>
    <name evidence="2" type="ORF">chiPu_0010768</name>
</gene>
<dbReference type="Proteomes" id="UP000287033">
    <property type="component" value="Unassembled WGS sequence"/>
</dbReference>
<keyword evidence="3" id="KW-1185">Reference proteome</keyword>
<accession>A0A401SPI8</accession>
<evidence type="ECO:0000313" key="2">
    <source>
        <dbReference type="EMBL" id="GCC32307.1"/>
    </source>
</evidence>
<dbReference type="AlphaFoldDB" id="A0A401SPI8"/>
<comment type="caution">
    <text evidence="2">The sequence shown here is derived from an EMBL/GenBank/DDBJ whole genome shotgun (WGS) entry which is preliminary data.</text>
</comment>